<gene>
    <name evidence="5" type="ORF">Ddye_025811</name>
</gene>
<evidence type="ECO:0000259" key="4">
    <source>
        <dbReference type="PROSITE" id="PS50600"/>
    </source>
</evidence>
<protein>
    <recommendedName>
        <fullName evidence="4">Ubiquitin-like protease family profile domain-containing protein</fullName>
    </recommendedName>
</protein>
<dbReference type="InterPro" id="IPR038765">
    <property type="entry name" value="Papain-like_cys_pep_sf"/>
</dbReference>
<dbReference type="InterPro" id="IPR003653">
    <property type="entry name" value="Peptidase_C48_C"/>
</dbReference>
<evidence type="ECO:0000256" key="3">
    <source>
        <dbReference type="ARBA" id="ARBA00022801"/>
    </source>
</evidence>
<organism evidence="5 6">
    <name type="scientific">Dipteronia dyeriana</name>
    <dbReference type="NCBI Taxonomy" id="168575"/>
    <lineage>
        <taxon>Eukaryota</taxon>
        <taxon>Viridiplantae</taxon>
        <taxon>Streptophyta</taxon>
        <taxon>Embryophyta</taxon>
        <taxon>Tracheophyta</taxon>
        <taxon>Spermatophyta</taxon>
        <taxon>Magnoliopsida</taxon>
        <taxon>eudicotyledons</taxon>
        <taxon>Gunneridae</taxon>
        <taxon>Pentapetalae</taxon>
        <taxon>rosids</taxon>
        <taxon>malvids</taxon>
        <taxon>Sapindales</taxon>
        <taxon>Sapindaceae</taxon>
        <taxon>Hippocastanoideae</taxon>
        <taxon>Acereae</taxon>
        <taxon>Dipteronia</taxon>
    </lineage>
</organism>
<dbReference type="SUPFAM" id="SSF54001">
    <property type="entry name" value="Cysteine proteinases"/>
    <property type="match status" value="1"/>
</dbReference>
<feature type="domain" description="Ubiquitin-like protease family profile" evidence="4">
    <location>
        <begin position="168"/>
        <end position="423"/>
    </location>
</feature>
<dbReference type="GO" id="GO:0006508">
    <property type="term" value="P:proteolysis"/>
    <property type="evidence" value="ECO:0007669"/>
    <property type="project" value="UniProtKB-KW"/>
</dbReference>
<comment type="similarity">
    <text evidence="1">Belongs to the peptidase C48 family.</text>
</comment>
<dbReference type="EMBL" id="JANJYI010000008">
    <property type="protein sequence ID" value="KAK2638016.1"/>
    <property type="molecule type" value="Genomic_DNA"/>
</dbReference>
<evidence type="ECO:0000313" key="6">
    <source>
        <dbReference type="Proteomes" id="UP001280121"/>
    </source>
</evidence>
<evidence type="ECO:0000256" key="2">
    <source>
        <dbReference type="ARBA" id="ARBA00022670"/>
    </source>
</evidence>
<proteinExistence type="inferred from homology"/>
<dbReference type="PROSITE" id="PS50600">
    <property type="entry name" value="ULP_PROTEASE"/>
    <property type="match status" value="1"/>
</dbReference>
<dbReference type="Proteomes" id="UP001280121">
    <property type="component" value="Unassembled WGS sequence"/>
</dbReference>
<dbReference type="Pfam" id="PF02902">
    <property type="entry name" value="Peptidase_C48"/>
    <property type="match status" value="1"/>
</dbReference>
<dbReference type="AlphaFoldDB" id="A0AAD9TLJ4"/>
<dbReference type="GO" id="GO:0008234">
    <property type="term" value="F:cysteine-type peptidase activity"/>
    <property type="evidence" value="ECO:0007669"/>
    <property type="project" value="InterPro"/>
</dbReference>
<dbReference type="Gene3D" id="3.40.395.10">
    <property type="entry name" value="Adenoviral Proteinase, Chain A"/>
    <property type="match status" value="1"/>
</dbReference>
<reference evidence="5" key="1">
    <citation type="journal article" date="2023" name="Plant J.">
        <title>Genome sequences and population genomics provide insights into the demographic history, inbreeding, and mutation load of two 'living fossil' tree species of Dipteronia.</title>
        <authorList>
            <person name="Feng Y."/>
            <person name="Comes H.P."/>
            <person name="Chen J."/>
            <person name="Zhu S."/>
            <person name="Lu R."/>
            <person name="Zhang X."/>
            <person name="Li P."/>
            <person name="Qiu J."/>
            <person name="Olsen K.M."/>
            <person name="Qiu Y."/>
        </authorList>
    </citation>
    <scope>NUCLEOTIDE SEQUENCE</scope>
    <source>
        <strain evidence="5">KIB01</strain>
    </source>
</reference>
<keyword evidence="3" id="KW-0378">Hydrolase</keyword>
<name>A0AAD9TLJ4_9ROSI</name>
<comment type="caution">
    <text evidence="5">The sequence shown here is derived from an EMBL/GenBank/DDBJ whole genome shotgun (WGS) entry which is preliminary data.</text>
</comment>
<keyword evidence="6" id="KW-1185">Reference proteome</keyword>
<accession>A0AAD9TLJ4</accession>
<sequence>MDLSKVHEDSHKTNTSKCHTINIFGFPLPFQMTLFDWEVHDYEKGTDYYMSLVKLVHFEFEEEHNVGFDEVPDDRLTVRLNELDEGTGSFHNYHTTSLIRSKTSLSNPNSKRTLFNEGGFETPNNSVMSTIPKLYLVLAKLIKDNELANAKNIQDKLKLQILEEKRRFEKSQQNNLHLKNQEQPKKLFMDMDGSKQNDDNVFAMDTDGHHVETIFEREMEKNNMSYAVHLEKDEGHANEFSNNADGDTDIVHAKVGDTFNPAVLSKKANPKNLGLDKFVKHLLSMDDYPSPTTNVVIPNPNMSVVALDGPDPNVVYKDVDKLLIPNFSSEHWMLCDVHLKKGLVELSDSKWSDHHDHTYRLKDICCLLYLLPFILKHSGYYEELNMPHSSTPFHTVNFNKEIIPQQDDGDSCSVFMLKYAELLFTVIPMPWILEFGQKDIPSIRRLMALDLFTNGQFCNSP</sequence>
<keyword evidence="2" id="KW-0645">Protease</keyword>
<evidence type="ECO:0000313" key="5">
    <source>
        <dbReference type="EMBL" id="KAK2638016.1"/>
    </source>
</evidence>
<evidence type="ECO:0000256" key="1">
    <source>
        <dbReference type="ARBA" id="ARBA00005234"/>
    </source>
</evidence>